<reference evidence="9" key="2">
    <citation type="submission" date="2025-08" db="UniProtKB">
        <authorList>
            <consortium name="Ensembl"/>
        </authorList>
    </citation>
    <scope>IDENTIFICATION</scope>
</reference>
<evidence type="ECO:0000256" key="7">
    <source>
        <dbReference type="RuleBase" id="RU000356"/>
    </source>
</evidence>
<dbReference type="PANTHER" id="PTHR11442">
    <property type="entry name" value="HEMOGLOBIN FAMILY MEMBER"/>
    <property type="match status" value="1"/>
</dbReference>
<dbReference type="InterPro" id="IPR012292">
    <property type="entry name" value="Globin/Proto"/>
</dbReference>
<dbReference type="Pfam" id="PF00042">
    <property type="entry name" value="Globin"/>
    <property type="match status" value="2"/>
</dbReference>
<keyword evidence="6" id="KW-0408">Iron</keyword>
<dbReference type="InterPro" id="IPR044399">
    <property type="entry name" value="Mb-like_M"/>
</dbReference>
<dbReference type="PRINTS" id="PR00612">
    <property type="entry name" value="ALPHAHAEM"/>
</dbReference>
<dbReference type="GO" id="GO:0046872">
    <property type="term" value="F:metal ion binding"/>
    <property type="evidence" value="ECO:0007669"/>
    <property type="project" value="UniProtKB-KW"/>
</dbReference>
<proteinExistence type="inferred from homology"/>
<dbReference type="Proteomes" id="UP000694395">
    <property type="component" value="Chromosome 12"/>
</dbReference>
<evidence type="ECO:0000256" key="3">
    <source>
        <dbReference type="ARBA" id="ARBA00022617"/>
    </source>
</evidence>
<evidence type="ECO:0000256" key="4">
    <source>
        <dbReference type="ARBA" id="ARBA00022621"/>
    </source>
</evidence>
<dbReference type="GO" id="GO:0031720">
    <property type="term" value="F:haptoglobin binding"/>
    <property type="evidence" value="ECO:0007669"/>
    <property type="project" value="TreeGrafter"/>
</dbReference>
<dbReference type="PROSITE" id="PS01033">
    <property type="entry name" value="GLOBIN"/>
    <property type="match status" value="1"/>
</dbReference>
<dbReference type="GO" id="GO:0031838">
    <property type="term" value="C:haptoglobin-hemoglobin complex"/>
    <property type="evidence" value="ECO:0007669"/>
    <property type="project" value="TreeGrafter"/>
</dbReference>
<evidence type="ECO:0000256" key="6">
    <source>
        <dbReference type="ARBA" id="ARBA00023004"/>
    </source>
</evidence>
<organism evidence="9 10">
    <name type="scientific">Oncorhynchus mykiss</name>
    <name type="common">Rainbow trout</name>
    <name type="synonym">Salmo gairdneri</name>
    <dbReference type="NCBI Taxonomy" id="8022"/>
    <lineage>
        <taxon>Eukaryota</taxon>
        <taxon>Metazoa</taxon>
        <taxon>Chordata</taxon>
        <taxon>Craniata</taxon>
        <taxon>Vertebrata</taxon>
        <taxon>Euteleostomi</taxon>
        <taxon>Actinopterygii</taxon>
        <taxon>Neopterygii</taxon>
        <taxon>Teleostei</taxon>
        <taxon>Protacanthopterygii</taxon>
        <taxon>Salmoniformes</taxon>
        <taxon>Salmonidae</taxon>
        <taxon>Salmoninae</taxon>
        <taxon>Oncorhynchus</taxon>
    </lineage>
</organism>
<dbReference type="CDD" id="cd01040">
    <property type="entry name" value="Mb-like"/>
    <property type="match status" value="1"/>
</dbReference>
<dbReference type="InterPro" id="IPR002338">
    <property type="entry name" value="Hemoglobin_a-typ"/>
</dbReference>
<name>A0A8C7T4X7_ONCMY</name>
<dbReference type="GO" id="GO:0072562">
    <property type="term" value="C:blood microparticle"/>
    <property type="evidence" value="ECO:0007669"/>
    <property type="project" value="TreeGrafter"/>
</dbReference>
<evidence type="ECO:0000259" key="8">
    <source>
        <dbReference type="PROSITE" id="PS01033"/>
    </source>
</evidence>
<dbReference type="InterPro" id="IPR000971">
    <property type="entry name" value="Globin"/>
</dbReference>
<dbReference type="GO" id="GO:0019825">
    <property type="term" value="F:oxygen binding"/>
    <property type="evidence" value="ECO:0007669"/>
    <property type="project" value="InterPro"/>
</dbReference>
<dbReference type="PANTHER" id="PTHR11442:SF91">
    <property type="entry name" value="EMBRYONIC ALPHA GLOBIN E1-RELATED"/>
    <property type="match status" value="1"/>
</dbReference>
<dbReference type="GO" id="GO:0004601">
    <property type="term" value="F:peroxidase activity"/>
    <property type="evidence" value="ECO:0007669"/>
    <property type="project" value="TreeGrafter"/>
</dbReference>
<dbReference type="CDD" id="cd08927">
    <property type="entry name" value="Hb-alpha-like"/>
    <property type="match status" value="1"/>
</dbReference>
<feature type="domain" description="Globin" evidence="8">
    <location>
        <begin position="2"/>
        <end position="227"/>
    </location>
</feature>
<dbReference type="InterPro" id="IPR050056">
    <property type="entry name" value="Hemoglobin_oxygen_transport"/>
</dbReference>
<evidence type="ECO:0000313" key="9">
    <source>
        <dbReference type="Ensembl" id="ENSOMYP00000076643.2"/>
    </source>
</evidence>
<evidence type="ECO:0000256" key="1">
    <source>
        <dbReference type="ARBA" id="ARBA00008705"/>
    </source>
</evidence>
<dbReference type="FunFam" id="1.10.490.10:FF:000002">
    <property type="entry name" value="Hemoglobin subunit alpha"/>
    <property type="match status" value="1"/>
</dbReference>
<keyword evidence="4 7" id="KW-0561">Oxygen transport</keyword>
<keyword evidence="10" id="KW-1185">Reference proteome</keyword>
<reference evidence="9" key="1">
    <citation type="submission" date="2020-07" db="EMBL/GenBank/DDBJ databases">
        <title>A long reads based de novo assembly of the rainbow trout Arlee double haploid line genome.</title>
        <authorList>
            <person name="Gao G."/>
            <person name="Palti Y."/>
        </authorList>
    </citation>
    <scope>NUCLEOTIDE SEQUENCE [LARGE SCALE GENOMIC DNA]</scope>
</reference>
<dbReference type="Ensembl" id="ENSOMYT00000083422.2">
    <property type="protein sequence ID" value="ENSOMYP00000076643.2"/>
    <property type="gene ID" value="ENSOMYG00000042940.2"/>
</dbReference>
<accession>A0A8C7T4X7</accession>
<dbReference type="InterPro" id="IPR009050">
    <property type="entry name" value="Globin-like_sf"/>
</dbReference>
<protein>
    <submittedName>
        <fullName evidence="9">Hemoglobin, alpha adult 2</fullName>
    </submittedName>
</protein>
<dbReference type="Gene3D" id="1.10.490.10">
    <property type="entry name" value="Globins"/>
    <property type="match status" value="2"/>
</dbReference>
<reference evidence="9" key="3">
    <citation type="submission" date="2025-09" db="UniProtKB">
        <authorList>
            <consortium name="Ensembl"/>
        </authorList>
    </citation>
    <scope>IDENTIFICATION</scope>
</reference>
<comment type="similarity">
    <text evidence="1 7">Belongs to the globin family.</text>
</comment>
<evidence type="ECO:0000256" key="5">
    <source>
        <dbReference type="ARBA" id="ARBA00022723"/>
    </source>
</evidence>
<keyword evidence="5" id="KW-0479">Metal-binding</keyword>
<keyword evidence="2 7" id="KW-0813">Transport</keyword>
<dbReference type="GO" id="GO:0005344">
    <property type="term" value="F:oxygen carrier activity"/>
    <property type="evidence" value="ECO:0007669"/>
    <property type="project" value="UniProtKB-KW"/>
</dbReference>
<keyword evidence="3 7" id="KW-0349">Heme</keyword>
<dbReference type="GeneTree" id="ENSGT00940000163288"/>
<dbReference type="GO" id="GO:0005833">
    <property type="term" value="C:hemoglobin complex"/>
    <property type="evidence" value="ECO:0007669"/>
    <property type="project" value="InterPro"/>
</dbReference>
<dbReference type="GO" id="GO:0042744">
    <property type="term" value="P:hydrogen peroxide catabolic process"/>
    <property type="evidence" value="ECO:0007669"/>
    <property type="project" value="TreeGrafter"/>
</dbReference>
<sequence>MSLTAKDKSVVKAFWGKISGKADVVGAEALGRMLTAYPQTKTYFSHWADLSPGSGPVKKHGGIIMGAIGKAVGLMDDLVGGMSALSDLHAFNLRVDPGNFKISGKADVVGAEALGRMLTAYPQTKIYFSHWADVSLGSGPVKKHGSSIMGAIGEAVGLMDDLVGGMSALGELHAFKLRMDPGNFKILSHNILVTLAIHFPSDFTPEVHIAVDKFLAAVSAALADKYR</sequence>
<evidence type="ECO:0000313" key="10">
    <source>
        <dbReference type="Proteomes" id="UP000694395"/>
    </source>
</evidence>
<dbReference type="AlphaFoldDB" id="A0A8C7T4X7"/>
<evidence type="ECO:0000256" key="2">
    <source>
        <dbReference type="ARBA" id="ARBA00022448"/>
    </source>
</evidence>
<dbReference type="GO" id="GO:0043177">
    <property type="term" value="F:organic acid binding"/>
    <property type="evidence" value="ECO:0007669"/>
    <property type="project" value="TreeGrafter"/>
</dbReference>
<dbReference type="GO" id="GO:0020037">
    <property type="term" value="F:heme binding"/>
    <property type="evidence" value="ECO:0007669"/>
    <property type="project" value="InterPro"/>
</dbReference>
<dbReference type="SUPFAM" id="SSF46458">
    <property type="entry name" value="Globin-like"/>
    <property type="match status" value="2"/>
</dbReference>